<organism evidence="3 4">
    <name type="scientific">Loa loa</name>
    <name type="common">Eye worm</name>
    <name type="synonym">Filaria loa</name>
    <dbReference type="NCBI Taxonomy" id="7209"/>
    <lineage>
        <taxon>Eukaryota</taxon>
        <taxon>Metazoa</taxon>
        <taxon>Ecdysozoa</taxon>
        <taxon>Nematoda</taxon>
        <taxon>Chromadorea</taxon>
        <taxon>Rhabditida</taxon>
        <taxon>Spirurina</taxon>
        <taxon>Spiruromorpha</taxon>
        <taxon>Filarioidea</taxon>
        <taxon>Onchocercidae</taxon>
        <taxon>Loa</taxon>
    </lineage>
</organism>
<protein>
    <submittedName>
        <fullName evidence="4">Uncharacterized protein</fullName>
    </submittedName>
</protein>
<keyword evidence="3" id="KW-1185">Reference proteome</keyword>
<dbReference type="WBParaSite" id="EN70_11504">
    <property type="protein sequence ID" value="EN70_11504"/>
    <property type="gene ID" value="EN70_11504"/>
</dbReference>
<reference evidence="3" key="1">
    <citation type="submission" date="2012-04" db="EMBL/GenBank/DDBJ databases">
        <title>The Genome Sequence of Loa loa.</title>
        <authorList>
            <consortium name="The Broad Institute Genome Sequencing Platform"/>
            <consortium name="Broad Institute Genome Sequencing Center for Infectious Disease"/>
            <person name="Nutman T.B."/>
            <person name="Fink D.L."/>
            <person name="Russ C."/>
            <person name="Young S."/>
            <person name="Zeng Q."/>
            <person name="Gargeya S."/>
            <person name="Alvarado L."/>
            <person name="Berlin A."/>
            <person name="Chapman S.B."/>
            <person name="Chen Z."/>
            <person name="Freedman E."/>
            <person name="Gellesch M."/>
            <person name="Goldberg J."/>
            <person name="Griggs A."/>
            <person name="Gujja S."/>
            <person name="Heilman E.R."/>
            <person name="Heiman D."/>
            <person name="Howarth C."/>
            <person name="Mehta T."/>
            <person name="Neiman D."/>
            <person name="Pearson M."/>
            <person name="Roberts A."/>
            <person name="Saif S."/>
            <person name="Shea T."/>
            <person name="Shenoy N."/>
            <person name="Sisk P."/>
            <person name="Stolte C."/>
            <person name="Sykes S."/>
            <person name="White J."/>
            <person name="Yandava C."/>
            <person name="Haas B."/>
            <person name="Henn M.R."/>
            <person name="Nusbaum C."/>
            <person name="Birren B."/>
        </authorList>
    </citation>
    <scope>NUCLEOTIDE SEQUENCE [LARGE SCALE GENOMIC DNA]</scope>
</reference>
<evidence type="ECO:0000313" key="4">
    <source>
        <dbReference type="WBParaSite" id="EN70_11504"/>
    </source>
</evidence>
<dbReference type="AlphaFoldDB" id="A0A1I7VA64"/>
<proteinExistence type="predicted"/>
<name>A0A1I7VA64_LOALO</name>
<accession>A0A1I7VA64</accession>
<keyword evidence="1" id="KW-0175">Coiled coil</keyword>
<evidence type="ECO:0000256" key="1">
    <source>
        <dbReference type="SAM" id="Coils"/>
    </source>
</evidence>
<dbReference type="Proteomes" id="UP000095285">
    <property type="component" value="Unassembled WGS sequence"/>
</dbReference>
<evidence type="ECO:0000313" key="3">
    <source>
        <dbReference type="Proteomes" id="UP000095285"/>
    </source>
</evidence>
<reference evidence="4" key="2">
    <citation type="submission" date="2016-11" db="UniProtKB">
        <authorList>
            <consortium name="WormBaseParasite"/>
        </authorList>
    </citation>
    <scope>IDENTIFICATION</scope>
</reference>
<sequence>MTRTYETISRTSTEWKRQWAQVILFLELSLKPKERLIAMLKYSRPIGTDKTKRSFVVARKIKSESMSQTEKQLLEQQERDLREEKRALLKRRLKDFVHTSDGRRPMTSHLSTTTKHTNDEKNE</sequence>
<feature type="coiled-coil region" evidence="1">
    <location>
        <begin position="67"/>
        <end position="94"/>
    </location>
</feature>
<evidence type="ECO:0000256" key="2">
    <source>
        <dbReference type="SAM" id="MobiDB-lite"/>
    </source>
</evidence>
<feature type="region of interest" description="Disordered" evidence="2">
    <location>
        <begin position="96"/>
        <end position="123"/>
    </location>
</feature>
<dbReference type="STRING" id="7209.A0A1I7VA64"/>